<reference evidence="2" key="1">
    <citation type="journal article" date="2020" name="Nature">
        <title>Giant virus diversity and host interactions through global metagenomics.</title>
        <authorList>
            <person name="Schulz F."/>
            <person name="Roux S."/>
            <person name="Paez-Espino D."/>
            <person name="Jungbluth S."/>
            <person name="Walsh D.A."/>
            <person name="Denef V.J."/>
            <person name="McMahon K.D."/>
            <person name="Konstantinidis K.T."/>
            <person name="Eloe-Fadrosh E.A."/>
            <person name="Kyrpides N.C."/>
            <person name="Woyke T."/>
        </authorList>
    </citation>
    <scope>NUCLEOTIDE SEQUENCE</scope>
    <source>
        <strain evidence="2">GVMAG-M-3300005589-24</strain>
    </source>
</reference>
<dbReference type="AlphaFoldDB" id="A0A6C0EME3"/>
<sequence length="246" mass="29142">MAEYKLTDEEADFAEMLVESDCKREKYELDEPLDSSGDPIPFYKYRIKPLNYKELLQYMREQNYSMEKLTGMCEKMAFAWMTEDAVGYYKKASPVYLDREIKKLIKGAELFAIFGVDMKMVVKIMKRQLQRNVDRFRPGSIDNSKAKLLAFQKIVAPALLKVANERRRDIALSLLGKRELPVSVIKYISTFSFGGSRQRSRRRSGSRRSGSRRRSRQRSRSHRRQRSRRNSKRRSRRRSRSRKKSR</sequence>
<name>A0A6C0EME3_9ZZZZ</name>
<proteinExistence type="predicted"/>
<feature type="compositionally biased region" description="Basic residues" evidence="1">
    <location>
        <begin position="198"/>
        <end position="246"/>
    </location>
</feature>
<feature type="region of interest" description="Disordered" evidence="1">
    <location>
        <begin position="196"/>
        <end position="246"/>
    </location>
</feature>
<evidence type="ECO:0000313" key="2">
    <source>
        <dbReference type="EMBL" id="QHT29510.1"/>
    </source>
</evidence>
<organism evidence="2">
    <name type="scientific">viral metagenome</name>
    <dbReference type="NCBI Taxonomy" id="1070528"/>
    <lineage>
        <taxon>unclassified sequences</taxon>
        <taxon>metagenomes</taxon>
        <taxon>organismal metagenomes</taxon>
    </lineage>
</organism>
<protein>
    <submittedName>
        <fullName evidence="2">Uncharacterized protein</fullName>
    </submittedName>
</protein>
<evidence type="ECO:0000256" key="1">
    <source>
        <dbReference type="SAM" id="MobiDB-lite"/>
    </source>
</evidence>
<accession>A0A6C0EME3</accession>
<dbReference type="EMBL" id="MN738878">
    <property type="protein sequence ID" value="QHT29510.1"/>
    <property type="molecule type" value="Genomic_DNA"/>
</dbReference>